<sequence>MMGRWLLTLGLLALGWQQGVWALPFSPGDRLEVSIPNEKYFAGVYVVNQAGAIEVPFLGPVAVGGLESAAVEKKLHQLLTNQGYFPPDKLQLSVQVLQWAPVQVTVAGDVFQPGRVLIENPGEPSNEITVPPESQSVTGDYPFWRYGINALRAVGGVLPTADVANIVVQRGEEEIPLDLSGVFTGDAVADIPLMAGDRLVVPSAGQVQPALARPSQITPPGIKVFISNLTVPANSNATSAVGNQQEGITFPYGARFSQAVVAANCVGGTVNVNADRRAILVRVDTASGATLVTEKPVEELVRNSHSNTDNPLLMPRDAIACYDSGMTNTRDIFRSITDFLSPLDPFLIFRNLFFR</sequence>
<evidence type="ECO:0000313" key="3">
    <source>
        <dbReference type="EMBL" id="MBE9254331.1"/>
    </source>
</evidence>
<evidence type="ECO:0000259" key="2">
    <source>
        <dbReference type="Pfam" id="PF02563"/>
    </source>
</evidence>
<dbReference type="InterPro" id="IPR049712">
    <property type="entry name" value="Poly_export"/>
</dbReference>
<dbReference type="Proteomes" id="UP000658720">
    <property type="component" value="Unassembled WGS sequence"/>
</dbReference>
<protein>
    <submittedName>
        <fullName evidence="3">Polysaccharide biosynthesis/export family protein</fullName>
    </submittedName>
</protein>
<dbReference type="Gene3D" id="3.10.560.10">
    <property type="entry name" value="Outer membrane lipoprotein wza domain like"/>
    <property type="match status" value="1"/>
</dbReference>
<dbReference type="Pfam" id="PF02563">
    <property type="entry name" value="Poly_export"/>
    <property type="match status" value="1"/>
</dbReference>
<dbReference type="EMBL" id="JADEVV010000028">
    <property type="protein sequence ID" value="MBE9254331.1"/>
    <property type="molecule type" value="Genomic_DNA"/>
</dbReference>
<dbReference type="Gene3D" id="3.30.1950.10">
    <property type="entry name" value="wza like domain"/>
    <property type="match status" value="1"/>
</dbReference>
<evidence type="ECO:0000256" key="1">
    <source>
        <dbReference type="ARBA" id="ARBA00022729"/>
    </source>
</evidence>
<feature type="domain" description="Polysaccharide export protein N-terminal" evidence="2">
    <location>
        <begin position="26"/>
        <end position="96"/>
    </location>
</feature>
<dbReference type="InterPro" id="IPR003715">
    <property type="entry name" value="Poly_export_N"/>
</dbReference>
<accession>A0ABR9VVR8</accession>
<keyword evidence="4" id="KW-1185">Reference proteome</keyword>
<organism evidence="3 4">
    <name type="scientific">Synechocystis salina LEGE 00031</name>
    <dbReference type="NCBI Taxonomy" id="1828736"/>
    <lineage>
        <taxon>Bacteria</taxon>
        <taxon>Bacillati</taxon>
        <taxon>Cyanobacteriota</taxon>
        <taxon>Cyanophyceae</taxon>
        <taxon>Synechococcales</taxon>
        <taxon>Merismopediaceae</taxon>
        <taxon>Synechocystis</taxon>
    </lineage>
</organism>
<evidence type="ECO:0000313" key="4">
    <source>
        <dbReference type="Proteomes" id="UP000658720"/>
    </source>
</evidence>
<name>A0ABR9VVR8_9SYNC</name>
<comment type="caution">
    <text evidence="3">The sequence shown here is derived from an EMBL/GenBank/DDBJ whole genome shotgun (WGS) entry which is preliminary data.</text>
</comment>
<keyword evidence="1" id="KW-0732">Signal</keyword>
<proteinExistence type="predicted"/>
<gene>
    <name evidence="3" type="ORF">IQ217_10845</name>
</gene>
<dbReference type="PANTHER" id="PTHR33619">
    <property type="entry name" value="POLYSACCHARIDE EXPORT PROTEIN GFCE-RELATED"/>
    <property type="match status" value="1"/>
</dbReference>
<dbReference type="PANTHER" id="PTHR33619:SF3">
    <property type="entry name" value="POLYSACCHARIDE EXPORT PROTEIN GFCE-RELATED"/>
    <property type="match status" value="1"/>
</dbReference>
<reference evidence="3 4" key="1">
    <citation type="submission" date="2020-10" db="EMBL/GenBank/DDBJ databases">
        <authorList>
            <person name="Castelo-Branco R."/>
            <person name="Eusebio N."/>
            <person name="Adriana R."/>
            <person name="Vieira A."/>
            <person name="Brugerolle De Fraissinette N."/>
            <person name="Rezende De Castro R."/>
            <person name="Schneider M.P."/>
            <person name="Vasconcelos V."/>
            <person name="Leao P.N."/>
        </authorList>
    </citation>
    <scope>NUCLEOTIDE SEQUENCE [LARGE SCALE GENOMIC DNA]</scope>
    <source>
        <strain evidence="3 4">LEGE 00031</strain>
    </source>
</reference>